<dbReference type="InterPro" id="IPR028082">
    <property type="entry name" value="Peripla_BP_I"/>
</dbReference>
<dbReference type="InterPro" id="IPR051010">
    <property type="entry name" value="BCAA_transport"/>
</dbReference>
<reference evidence="5 6" key="1">
    <citation type="submission" date="2020-02" db="EMBL/GenBank/DDBJ databases">
        <authorList>
            <person name="Dziuba M."/>
            <person name="Kuznetsov B."/>
            <person name="Mardanov A."/>
            <person name="Ravin N."/>
            <person name="Grouzdev D."/>
        </authorList>
    </citation>
    <scope>NUCLEOTIDE SEQUENCE [LARGE SCALE GENOMIC DNA]</scope>
    <source>
        <strain evidence="5 6">SpK</strain>
    </source>
</reference>
<evidence type="ECO:0000313" key="5">
    <source>
        <dbReference type="EMBL" id="NFV80573.1"/>
    </source>
</evidence>
<proteinExistence type="inferred from homology"/>
<dbReference type="CDD" id="cd19979">
    <property type="entry name" value="PBP1_ABC_ligand_binding-like"/>
    <property type="match status" value="1"/>
</dbReference>
<keyword evidence="6" id="KW-1185">Reference proteome</keyword>
<dbReference type="Gene3D" id="3.40.50.2300">
    <property type="match status" value="2"/>
</dbReference>
<dbReference type="PANTHER" id="PTHR30483:SF6">
    <property type="entry name" value="PERIPLASMIC BINDING PROTEIN OF ABC TRANSPORTER FOR NATURAL AMINO ACIDS"/>
    <property type="match status" value="1"/>
</dbReference>
<keyword evidence="2" id="KW-0732">Signal</keyword>
<dbReference type="GO" id="GO:0006865">
    <property type="term" value="P:amino acid transport"/>
    <property type="evidence" value="ECO:0007669"/>
    <property type="project" value="UniProtKB-KW"/>
</dbReference>
<dbReference type="Proteomes" id="UP000480684">
    <property type="component" value="Unassembled WGS sequence"/>
</dbReference>
<keyword evidence="3" id="KW-0813">Transport</keyword>
<dbReference type="RefSeq" id="WP_163679043.1">
    <property type="nucleotide sequence ID" value="NZ_JAAIYP010000037.1"/>
</dbReference>
<comment type="caution">
    <text evidence="5">The sequence shown here is derived from an EMBL/GenBank/DDBJ whole genome shotgun (WGS) entry which is preliminary data.</text>
</comment>
<evidence type="ECO:0000256" key="3">
    <source>
        <dbReference type="ARBA" id="ARBA00022970"/>
    </source>
</evidence>
<evidence type="ECO:0000313" key="6">
    <source>
        <dbReference type="Proteomes" id="UP000480684"/>
    </source>
</evidence>
<comment type="similarity">
    <text evidence="1">Belongs to the leucine-binding protein family.</text>
</comment>
<feature type="domain" description="Leucine-binding protein" evidence="4">
    <location>
        <begin position="27"/>
        <end position="368"/>
    </location>
</feature>
<evidence type="ECO:0000256" key="1">
    <source>
        <dbReference type="ARBA" id="ARBA00010062"/>
    </source>
</evidence>
<dbReference type="PANTHER" id="PTHR30483">
    <property type="entry name" value="LEUCINE-SPECIFIC-BINDING PROTEIN"/>
    <property type="match status" value="1"/>
</dbReference>
<organism evidence="5 6">
    <name type="scientific">Magnetospirillum aberrantis SpK</name>
    <dbReference type="NCBI Taxonomy" id="908842"/>
    <lineage>
        <taxon>Bacteria</taxon>
        <taxon>Pseudomonadati</taxon>
        <taxon>Pseudomonadota</taxon>
        <taxon>Alphaproteobacteria</taxon>
        <taxon>Rhodospirillales</taxon>
        <taxon>Rhodospirillaceae</taxon>
        <taxon>Magnetospirillum</taxon>
    </lineage>
</organism>
<dbReference type="SUPFAM" id="SSF53822">
    <property type="entry name" value="Periplasmic binding protein-like I"/>
    <property type="match status" value="1"/>
</dbReference>
<name>A0A7C9UZI9_9PROT</name>
<sequence length="394" mass="42234">MRLLLGLLVVVAALAAGRPVWAAEPVRIGLDAEFGLLGSTSAQAIERGMRIAIAEVNAAGGVLGGRPLELAIRDNRSVPARSRENLVELATMPDLVAVFCGRFSPVVLENIGLLHDLGLILMDPWASADGITDNGRKPNYVFRLSLRDRWAMPALLRHAAAKGAERVGVLAPNTGWGRSGVAAIDRSAGPGMPQVVEVKWYNWGEKSLARPYVELLRAGAQAILFIANDAEGAVLLREVAMMPRSEQLPLIMHWGVTGGTLTAQVGVPMDTLDLSVVQTFSFLTADPHKAMRFLGLWREMYGPVEAAEIASPVGVAHAYDLVHLLAQAIDRAGSTDRARVRDALEHSPPYDGLVRRYAPPFTPEDHDALGPENVFMAVPRADGTIVPLPAGGGR</sequence>
<dbReference type="EMBL" id="JAAIYP010000037">
    <property type="protein sequence ID" value="NFV80573.1"/>
    <property type="molecule type" value="Genomic_DNA"/>
</dbReference>
<evidence type="ECO:0000259" key="4">
    <source>
        <dbReference type="Pfam" id="PF13458"/>
    </source>
</evidence>
<dbReference type="Pfam" id="PF13458">
    <property type="entry name" value="Peripla_BP_6"/>
    <property type="match status" value="1"/>
</dbReference>
<dbReference type="InterPro" id="IPR028081">
    <property type="entry name" value="Leu-bd"/>
</dbReference>
<gene>
    <name evidence="5" type="ORF">G4223_10675</name>
</gene>
<keyword evidence="3" id="KW-0029">Amino-acid transport</keyword>
<evidence type="ECO:0000256" key="2">
    <source>
        <dbReference type="ARBA" id="ARBA00022729"/>
    </source>
</evidence>
<dbReference type="AlphaFoldDB" id="A0A7C9UZI9"/>
<accession>A0A7C9UZI9</accession>
<protein>
    <submittedName>
        <fullName evidence="5">ABC transporter substrate-binding protein</fullName>
    </submittedName>
</protein>